<dbReference type="InterPro" id="IPR002109">
    <property type="entry name" value="Glutaredoxin"/>
</dbReference>
<dbReference type="GO" id="GO:0016491">
    <property type="term" value="F:oxidoreductase activity"/>
    <property type="evidence" value="ECO:0007669"/>
    <property type="project" value="UniProtKB-ARBA"/>
</dbReference>
<dbReference type="OrthoDB" id="418495at2759"/>
<feature type="domain" description="Glutaredoxin" evidence="1">
    <location>
        <begin position="26"/>
        <end position="89"/>
    </location>
</feature>
<protein>
    <recommendedName>
        <fullName evidence="1">Glutaredoxin domain-containing protein</fullName>
    </recommendedName>
</protein>
<dbReference type="InterPro" id="IPR036249">
    <property type="entry name" value="Thioredoxin-like_sf"/>
</dbReference>
<proteinExistence type="predicted"/>
<keyword evidence="3" id="KW-1185">Reference proteome</keyword>
<evidence type="ECO:0000313" key="2">
    <source>
        <dbReference type="EMBL" id="OBA29199.1"/>
    </source>
</evidence>
<dbReference type="Proteomes" id="UP000092321">
    <property type="component" value="Unassembled WGS sequence"/>
</dbReference>
<sequence length="114" mass="13347">MAITLEAARKEVTQILKNHKFVQLSASWCPDCVYTKNIFQKHGVYDKFYFFEIGNYNRGTKDFDNYYLAFQEAAKKKNLPLIFADGKFIGTEHTIHDWENKGTLEKEFKNLGLL</sequence>
<dbReference type="Pfam" id="PF00462">
    <property type="entry name" value="Glutaredoxin"/>
    <property type="match status" value="1"/>
</dbReference>
<dbReference type="SUPFAM" id="SSF52833">
    <property type="entry name" value="Thioredoxin-like"/>
    <property type="match status" value="1"/>
</dbReference>
<evidence type="ECO:0000313" key="3">
    <source>
        <dbReference type="Proteomes" id="UP000092321"/>
    </source>
</evidence>
<gene>
    <name evidence="2" type="ORF">HANVADRAFT_20400</name>
</gene>
<dbReference type="Gene3D" id="3.40.30.10">
    <property type="entry name" value="Glutaredoxin"/>
    <property type="match status" value="1"/>
</dbReference>
<dbReference type="EMBL" id="LXPE01000001">
    <property type="protein sequence ID" value="OBA29199.1"/>
    <property type="molecule type" value="Genomic_DNA"/>
</dbReference>
<name>A0A1B7TKF0_9ASCO</name>
<organism evidence="2 3">
    <name type="scientific">Hanseniaspora valbyensis NRRL Y-1626</name>
    <dbReference type="NCBI Taxonomy" id="766949"/>
    <lineage>
        <taxon>Eukaryota</taxon>
        <taxon>Fungi</taxon>
        <taxon>Dikarya</taxon>
        <taxon>Ascomycota</taxon>
        <taxon>Saccharomycotina</taxon>
        <taxon>Saccharomycetes</taxon>
        <taxon>Saccharomycodales</taxon>
        <taxon>Saccharomycodaceae</taxon>
        <taxon>Hanseniaspora</taxon>
    </lineage>
</organism>
<reference evidence="3" key="1">
    <citation type="journal article" date="2016" name="Proc. Natl. Acad. Sci. U.S.A.">
        <title>Comparative genomics of biotechnologically important yeasts.</title>
        <authorList>
            <person name="Riley R."/>
            <person name="Haridas S."/>
            <person name="Wolfe K.H."/>
            <person name="Lopes M.R."/>
            <person name="Hittinger C.T."/>
            <person name="Goeker M."/>
            <person name="Salamov A.A."/>
            <person name="Wisecaver J.H."/>
            <person name="Long T.M."/>
            <person name="Calvey C.H."/>
            <person name="Aerts A.L."/>
            <person name="Barry K.W."/>
            <person name="Choi C."/>
            <person name="Clum A."/>
            <person name="Coughlan A.Y."/>
            <person name="Deshpande S."/>
            <person name="Douglass A.P."/>
            <person name="Hanson S.J."/>
            <person name="Klenk H.-P."/>
            <person name="LaButti K.M."/>
            <person name="Lapidus A."/>
            <person name="Lindquist E.A."/>
            <person name="Lipzen A.M."/>
            <person name="Meier-Kolthoff J.P."/>
            <person name="Ohm R.A."/>
            <person name="Otillar R.P."/>
            <person name="Pangilinan J.L."/>
            <person name="Peng Y."/>
            <person name="Rokas A."/>
            <person name="Rosa C.A."/>
            <person name="Scheuner C."/>
            <person name="Sibirny A.A."/>
            <person name="Slot J.C."/>
            <person name="Stielow J.B."/>
            <person name="Sun H."/>
            <person name="Kurtzman C.P."/>
            <person name="Blackwell M."/>
            <person name="Grigoriev I.V."/>
            <person name="Jeffries T.W."/>
        </authorList>
    </citation>
    <scope>NUCLEOTIDE SEQUENCE [LARGE SCALE GENOMIC DNA]</scope>
    <source>
        <strain evidence="3">NRRL Y-1626</strain>
    </source>
</reference>
<evidence type="ECO:0000259" key="1">
    <source>
        <dbReference type="Pfam" id="PF00462"/>
    </source>
</evidence>
<dbReference type="AlphaFoldDB" id="A0A1B7TKF0"/>
<comment type="caution">
    <text evidence="2">The sequence shown here is derived from an EMBL/GenBank/DDBJ whole genome shotgun (WGS) entry which is preliminary data.</text>
</comment>
<dbReference type="PROSITE" id="PS51354">
    <property type="entry name" value="GLUTAREDOXIN_2"/>
    <property type="match status" value="1"/>
</dbReference>
<accession>A0A1B7TKF0</accession>